<organism evidence="5 6">
    <name type="scientific">Fibrella aestuarina BUZ 2</name>
    <dbReference type="NCBI Taxonomy" id="1166018"/>
    <lineage>
        <taxon>Bacteria</taxon>
        <taxon>Pseudomonadati</taxon>
        <taxon>Bacteroidota</taxon>
        <taxon>Cytophagia</taxon>
        <taxon>Cytophagales</taxon>
        <taxon>Spirosomataceae</taxon>
        <taxon>Fibrella</taxon>
    </lineage>
</organism>
<evidence type="ECO:0000313" key="5">
    <source>
        <dbReference type="EMBL" id="CCG99582.1"/>
    </source>
</evidence>
<feature type="domain" description="EcxA zinc-binding" evidence="2">
    <location>
        <begin position="409"/>
        <end position="716"/>
    </location>
</feature>
<evidence type="ECO:0000256" key="1">
    <source>
        <dbReference type="SAM" id="SignalP"/>
    </source>
</evidence>
<dbReference type="InterPro" id="IPR032534">
    <property type="entry name" value="EcxA_zinc-bd"/>
</dbReference>
<reference evidence="5 6" key="1">
    <citation type="journal article" date="2012" name="J. Bacteriol.">
        <title>Genome Sequence of Fibrella aestuarina BUZ 2T, a Filamentous Marine Bacterium.</title>
        <authorList>
            <person name="Filippini M."/>
            <person name="Qi W."/>
            <person name="Blom J."/>
            <person name="Goesmann A."/>
            <person name="Smits T.H."/>
            <person name="Bagheri H.C."/>
        </authorList>
    </citation>
    <scope>NUCLEOTIDE SEQUENCE [LARGE SCALE GENOMIC DNA]</scope>
    <source>
        <strain evidence="6">BUZ 2T</strain>
    </source>
</reference>
<dbReference type="Proteomes" id="UP000011058">
    <property type="component" value="Chromosome"/>
</dbReference>
<dbReference type="HOGENOM" id="CLU_008630_0_0_10"/>
<dbReference type="eggNOG" id="COG1913">
    <property type="taxonomic scope" value="Bacteria"/>
</dbReference>
<dbReference type="InterPro" id="IPR033428">
    <property type="entry name" value="DUF5118"/>
</dbReference>
<accession>I0K629</accession>
<dbReference type="CDD" id="cd04276">
    <property type="entry name" value="ZnMc_MMP_like_2"/>
    <property type="match status" value="1"/>
</dbReference>
<dbReference type="PANTHER" id="PTHR38478">
    <property type="entry name" value="PEPTIDASE M1A AND M12B"/>
    <property type="match status" value="1"/>
</dbReference>
<feature type="domain" description="DUF5117" evidence="3">
    <location>
        <begin position="85"/>
        <end position="279"/>
    </location>
</feature>
<dbReference type="Pfam" id="PF17148">
    <property type="entry name" value="DUF5117"/>
    <property type="match status" value="1"/>
</dbReference>
<dbReference type="EMBL" id="HE796683">
    <property type="protein sequence ID" value="CCG99582.1"/>
    <property type="molecule type" value="Genomic_DNA"/>
</dbReference>
<dbReference type="InterPro" id="IPR033413">
    <property type="entry name" value="DUF5117"/>
</dbReference>
<feature type="domain" description="DUF5118" evidence="4">
    <location>
        <begin position="28"/>
        <end position="74"/>
    </location>
</feature>
<keyword evidence="1" id="KW-0732">Signal</keyword>
<evidence type="ECO:0000259" key="3">
    <source>
        <dbReference type="Pfam" id="PF17148"/>
    </source>
</evidence>
<dbReference type="AlphaFoldDB" id="I0K629"/>
<evidence type="ECO:0000259" key="4">
    <source>
        <dbReference type="Pfam" id="PF17162"/>
    </source>
</evidence>
<evidence type="ECO:0000313" key="6">
    <source>
        <dbReference type="Proteomes" id="UP000011058"/>
    </source>
</evidence>
<dbReference type="Pfam" id="PF17162">
    <property type="entry name" value="DUF5118"/>
    <property type="match status" value="1"/>
</dbReference>
<dbReference type="SUPFAM" id="SSF55486">
    <property type="entry name" value="Metalloproteases ('zincins'), catalytic domain"/>
    <property type="match status" value="1"/>
</dbReference>
<dbReference type="Gene3D" id="3.40.390.10">
    <property type="entry name" value="Collagenase (Catalytic Domain)"/>
    <property type="match status" value="1"/>
</dbReference>
<proteinExistence type="predicted"/>
<dbReference type="STRING" id="1166018.FAES_1572"/>
<name>I0K629_9BACT</name>
<dbReference type="InterPro" id="IPR034032">
    <property type="entry name" value="Zn_MMP-like_bac"/>
</dbReference>
<protein>
    <recommendedName>
        <fullName evidence="7">Peptidase</fullName>
    </recommendedName>
</protein>
<dbReference type="OrthoDB" id="9776599at2"/>
<evidence type="ECO:0000259" key="2">
    <source>
        <dbReference type="Pfam" id="PF16313"/>
    </source>
</evidence>
<dbReference type="PATRIC" id="fig|1166018.3.peg.3307"/>
<keyword evidence="6" id="KW-1185">Reference proteome</keyword>
<feature type="chain" id="PRO_5003630220" description="Peptidase" evidence="1">
    <location>
        <begin position="19"/>
        <end position="832"/>
    </location>
</feature>
<gene>
    <name evidence="5" type="ORF">FAES_1572</name>
</gene>
<dbReference type="InterPro" id="IPR024079">
    <property type="entry name" value="MetalloPept_cat_dom_sf"/>
</dbReference>
<dbReference type="GO" id="GO:0008237">
    <property type="term" value="F:metallopeptidase activity"/>
    <property type="evidence" value="ECO:0007669"/>
    <property type="project" value="InterPro"/>
</dbReference>
<feature type="signal peptide" evidence="1">
    <location>
        <begin position="1"/>
        <end position="18"/>
    </location>
</feature>
<dbReference type="KEGG" id="fae:FAES_1572"/>
<dbReference type="RefSeq" id="WP_015330681.1">
    <property type="nucleotide sequence ID" value="NC_020054.1"/>
</dbReference>
<sequence length="832" mass="92575">MRFCYSALLWLLTTSLFAQPNAPAASPTIASFTKDMDKRAGFLTFYWDAKKGKIWLEIDRFGQEMLYYPTLAQGVGSNDIGLDRGRLGAEHVVKFERSGNKVLLIEPNYGYRALSRDSLERRAVAESFAQSVHAGFEIAAEDGQRVLVDLTPFLMQDAVGAVQAIAQTRQGSFRVDASRCAMYLPHTKAFPQNTEFETTITLTGDSPGQYLRQVVPTPTAVTMRQHHSFVELPPLDGSYQPRLFDPRAGLNNIEFFDYATPVSQPIIKRYIVRHRLAKKDPTAAISDPVKPIIYYMDPGAPEPIRQALIEGTSWWNQAFEAAGYRNAFQVKLLPADADPMDIRYNLIQWVHRSTRGWSYGMSIVDPRTGEILKGKVTLGSLRVRQDYLIAQGLTARFENNSADTAALMPMALARLRQLAAHEVGHTLGLPHNYIASTVNRSSVMDYPHPLVGILANNKLTLDSAYATGIGAWDKVAITYGYQDFPKGTNEKAALDKLIDDYVKKGLKFLSDQDARPEGSAHPDTHLWDGQADATDELARTLAIRRIALDQFDARKIPVGMPMATLEEVLVPMYMFHRYQTEAASKVVGGVLYSYALRGDGQVVAEPVPAARQRKAIDALVATLQPRILALPKGILSLIPPRAFGIDANPREVFKRHTGLTFDPMGPPEAAANLTLRLLLNPERCARLLNQKAMDSAMPGFSDLLTSLINVTFEPMRRNAGEARTYDEAIQQLTSRRLLESLIALASDKEADGRVRSVAHDAIQHIRYKYLTQRSTDAPFNYVVSDTSPNQLLWLIQQYERNPQQPAVANTPLAAPDGAPIDPGYDWLDCEKE</sequence>
<evidence type="ECO:0008006" key="7">
    <source>
        <dbReference type="Google" id="ProtNLM"/>
    </source>
</evidence>
<dbReference type="PANTHER" id="PTHR38478:SF1">
    <property type="entry name" value="ZINC DEPENDENT METALLOPROTEASE DOMAIN LIPOPROTEIN"/>
    <property type="match status" value="1"/>
</dbReference>
<dbReference type="Pfam" id="PF16313">
    <property type="entry name" value="DUF4953"/>
    <property type="match status" value="1"/>
</dbReference>